<accession>A0A1I5CHI5</accession>
<proteinExistence type="predicted"/>
<evidence type="ECO:0000313" key="7">
    <source>
        <dbReference type="Proteomes" id="UP000199236"/>
    </source>
</evidence>
<sequence>MSYLPKEQRRSEIIEAAIDVIQHQGLAAATVRNVAKATASSPGQIHHHFDSADALRAEALLCLWQRMKIEFLSQIKTTSPLETLIANLGGCAQKEVKETFAQLYKDLLEASRMSETMHAVLMQIMNNSKVKYSELLKAAQEEGELHQDADIEKLALSILALAFGFGFMKDIAFTNYEVHDVVRFQIDLVNRACGGSA</sequence>
<dbReference type="RefSeq" id="WP_090069478.1">
    <property type="nucleotide sequence ID" value="NZ_FOVR01000002.1"/>
</dbReference>
<dbReference type="GO" id="GO:0003677">
    <property type="term" value="F:DNA binding"/>
    <property type="evidence" value="ECO:0007669"/>
    <property type="project" value="UniProtKB-UniRule"/>
</dbReference>
<dbReference type="Gene3D" id="1.10.357.10">
    <property type="entry name" value="Tetracycline Repressor, domain 2"/>
    <property type="match status" value="1"/>
</dbReference>
<reference evidence="6 7" key="1">
    <citation type="submission" date="2016-10" db="EMBL/GenBank/DDBJ databases">
        <authorList>
            <person name="de Groot N.N."/>
        </authorList>
    </citation>
    <scope>NUCLEOTIDE SEQUENCE [LARGE SCALE GENOMIC DNA]</scope>
    <source>
        <strain evidence="6 7">CGMCC 1.9157</strain>
    </source>
</reference>
<dbReference type="InterPro" id="IPR009057">
    <property type="entry name" value="Homeodomain-like_sf"/>
</dbReference>
<dbReference type="SUPFAM" id="SSF48498">
    <property type="entry name" value="Tetracyclin repressor-like, C-terminal domain"/>
    <property type="match status" value="1"/>
</dbReference>
<dbReference type="Proteomes" id="UP000199236">
    <property type="component" value="Unassembled WGS sequence"/>
</dbReference>
<feature type="DNA-binding region" description="H-T-H motif" evidence="4">
    <location>
        <begin position="30"/>
        <end position="49"/>
    </location>
</feature>
<evidence type="ECO:0000313" key="6">
    <source>
        <dbReference type="EMBL" id="SFN86373.1"/>
    </source>
</evidence>
<protein>
    <submittedName>
        <fullName evidence="6">Transcriptional regulator, TetR family</fullName>
    </submittedName>
</protein>
<dbReference type="InterPro" id="IPR001647">
    <property type="entry name" value="HTH_TetR"/>
</dbReference>
<dbReference type="SUPFAM" id="SSF46689">
    <property type="entry name" value="Homeodomain-like"/>
    <property type="match status" value="1"/>
</dbReference>
<dbReference type="Pfam" id="PF00440">
    <property type="entry name" value="TetR_N"/>
    <property type="match status" value="1"/>
</dbReference>
<dbReference type="STRING" id="655353.SAMN04488056_102236"/>
<evidence type="ECO:0000256" key="3">
    <source>
        <dbReference type="ARBA" id="ARBA00023163"/>
    </source>
</evidence>
<keyword evidence="3" id="KW-0804">Transcription</keyword>
<dbReference type="PROSITE" id="PS50977">
    <property type="entry name" value="HTH_TETR_2"/>
    <property type="match status" value="1"/>
</dbReference>
<feature type="domain" description="HTH tetR-type" evidence="5">
    <location>
        <begin position="7"/>
        <end position="67"/>
    </location>
</feature>
<evidence type="ECO:0000259" key="5">
    <source>
        <dbReference type="PROSITE" id="PS50977"/>
    </source>
</evidence>
<keyword evidence="2 4" id="KW-0238">DNA-binding</keyword>
<dbReference type="InterPro" id="IPR036271">
    <property type="entry name" value="Tet_transcr_reg_TetR-rel_C_sf"/>
</dbReference>
<keyword evidence="7" id="KW-1185">Reference proteome</keyword>
<evidence type="ECO:0000256" key="2">
    <source>
        <dbReference type="ARBA" id="ARBA00023125"/>
    </source>
</evidence>
<gene>
    <name evidence="6" type="ORF">SAMN04488056_102236</name>
</gene>
<evidence type="ECO:0000256" key="1">
    <source>
        <dbReference type="ARBA" id="ARBA00023015"/>
    </source>
</evidence>
<dbReference type="OrthoDB" id="9809265at2"/>
<evidence type="ECO:0000256" key="4">
    <source>
        <dbReference type="PROSITE-ProRule" id="PRU00335"/>
    </source>
</evidence>
<dbReference type="PANTHER" id="PTHR47506">
    <property type="entry name" value="TRANSCRIPTIONAL REGULATORY PROTEIN"/>
    <property type="match status" value="1"/>
</dbReference>
<dbReference type="AlphaFoldDB" id="A0A1I5CHI5"/>
<organism evidence="6 7">
    <name type="scientific">Cohaesibacter marisflavi</name>
    <dbReference type="NCBI Taxonomy" id="655353"/>
    <lineage>
        <taxon>Bacteria</taxon>
        <taxon>Pseudomonadati</taxon>
        <taxon>Pseudomonadota</taxon>
        <taxon>Alphaproteobacteria</taxon>
        <taxon>Hyphomicrobiales</taxon>
        <taxon>Cohaesibacteraceae</taxon>
    </lineage>
</organism>
<name>A0A1I5CHI5_9HYPH</name>
<dbReference type="PANTHER" id="PTHR47506:SF1">
    <property type="entry name" value="HTH-TYPE TRANSCRIPTIONAL REGULATOR YJDC"/>
    <property type="match status" value="1"/>
</dbReference>
<dbReference type="EMBL" id="FOVR01000002">
    <property type="protein sequence ID" value="SFN86373.1"/>
    <property type="molecule type" value="Genomic_DNA"/>
</dbReference>
<keyword evidence="1" id="KW-0805">Transcription regulation</keyword>